<keyword evidence="14" id="KW-1185">Reference proteome</keyword>
<comment type="caution">
    <text evidence="13">The sequence shown here is derived from an EMBL/GenBank/DDBJ whole genome shotgun (WGS) entry which is preliminary data.</text>
</comment>
<evidence type="ECO:0000256" key="4">
    <source>
        <dbReference type="ARBA" id="ARBA00022475"/>
    </source>
</evidence>
<keyword evidence="8" id="KW-0732">Signal</keyword>
<dbReference type="SUPFAM" id="SSF111369">
    <property type="entry name" value="HlyD-like secretion proteins"/>
    <property type="match status" value="1"/>
</dbReference>
<dbReference type="Pfam" id="PF25944">
    <property type="entry name" value="Beta-barrel_RND"/>
    <property type="match status" value="1"/>
</dbReference>
<dbReference type="Gene3D" id="1.10.287.470">
    <property type="entry name" value="Helix hairpin bin"/>
    <property type="match status" value="1"/>
</dbReference>
<evidence type="ECO:0000256" key="5">
    <source>
        <dbReference type="ARBA" id="ARBA00022519"/>
    </source>
</evidence>
<dbReference type="FunCoup" id="A0A146GGG9">
    <property type="interactions" value="178"/>
</dbReference>
<dbReference type="InterPro" id="IPR058626">
    <property type="entry name" value="MdtA-like_b-barrel"/>
</dbReference>
<sequence length="376" mass="40075">MKIRIPTLLVLCASLAACGKPAGPSSPANPPIPVEVSAAALRGMPVEMKAIGTVEPIASVQLKSKVAGEILKVHFADGAQVKAGEPLFSIDPRAFQAALDRAKANLEIAEATASNATEQAQRYTTLIQRGVASKEQTSQFLSNAKSLKAELAARQADINEAQLSLDWTEVTAPINGRAGAALLKPGNIVQANSDTLAVINQMQPIYVTFSLPENTLAEVREWMAKNKPVVTAYDPDNGRLLGTGTLDFIDNAVDRATGMVAFKATFPNENETLWPGQFVDVTLELAIQPQALVVPSTAVMEGQQGSQVFVVTGDTVTLRKVKVERTVGNLSIIRKGLEPGERVVTVGQLRLNPGSKVDIKKQQKAEEVPAVDKTPE</sequence>
<dbReference type="PANTHER" id="PTHR30469:SF36">
    <property type="entry name" value="BLL3903 PROTEIN"/>
    <property type="match status" value="1"/>
</dbReference>
<dbReference type="InterPro" id="IPR058624">
    <property type="entry name" value="MdtA-like_HH"/>
</dbReference>
<evidence type="ECO:0000256" key="7">
    <source>
        <dbReference type="SAM" id="Coils"/>
    </source>
</evidence>
<keyword evidence="5" id="KW-0997">Cell inner membrane</keyword>
<dbReference type="Pfam" id="PF25917">
    <property type="entry name" value="BSH_RND"/>
    <property type="match status" value="1"/>
</dbReference>
<feature type="signal peptide" evidence="8">
    <location>
        <begin position="1"/>
        <end position="22"/>
    </location>
</feature>
<gene>
    <name evidence="13" type="ORF">TSACC_3609</name>
</gene>
<dbReference type="AlphaFoldDB" id="A0A146GGG9"/>
<feature type="chain" id="PRO_5007524973" evidence="8">
    <location>
        <begin position="23"/>
        <end position="376"/>
    </location>
</feature>
<dbReference type="InParanoid" id="A0A146GGG9"/>
<dbReference type="Gene3D" id="2.40.30.170">
    <property type="match status" value="1"/>
</dbReference>
<keyword evidence="4" id="KW-1003">Cell membrane</keyword>
<feature type="domain" description="Multidrug resistance protein MdtA-like C-terminal permuted SH3" evidence="12">
    <location>
        <begin position="290"/>
        <end position="347"/>
    </location>
</feature>
<keyword evidence="7" id="KW-0175">Coiled coil</keyword>
<dbReference type="NCBIfam" id="TIGR01730">
    <property type="entry name" value="RND_mfp"/>
    <property type="match status" value="1"/>
</dbReference>
<dbReference type="RefSeq" id="WP_075081337.1">
    <property type="nucleotide sequence ID" value="NZ_BDCO01000003.1"/>
</dbReference>
<dbReference type="InterPro" id="IPR058625">
    <property type="entry name" value="MdtA-like_BSH"/>
</dbReference>
<reference evidence="14" key="1">
    <citation type="journal article" date="2017" name="Genome Announc.">
        <title>Draft Genome Sequence of Terrimicrobium sacchariphilum NM-5T, a Facultative Anaerobic Soil Bacterium of the Class Spartobacteria.</title>
        <authorList>
            <person name="Qiu Y.L."/>
            <person name="Tourlousse D.M."/>
            <person name="Matsuura N."/>
            <person name="Ohashi A."/>
            <person name="Sekiguchi Y."/>
        </authorList>
    </citation>
    <scope>NUCLEOTIDE SEQUENCE [LARGE SCALE GENOMIC DNA]</scope>
    <source>
        <strain evidence="14">NM-5</strain>
    </source>
</reference>
<feature type="domain" description="Multidrug resistance protein MdtA-like barrel-sandwich hybrid" evidence="10">
    <location>
        <begin position="60"/>
        <end position="199"/>
    </location>
</feature>
<comment type="similarity">
    <text evidence="2">Belongs to the membrane fusion protein (MFP) (TC 8.A.1) family.</text>
</comment>
<evidence type="ECO:0000256" key="2">
    <source>
        <dbReference type="ARBA" id="ARBA00009477"/>
    </source>
</evidence>
<dbReference type="InterPro" id="IPR006143">
    <property type="entry name" value="RND_pump_MFP"/>
</dbReference>
<feature type="domain" description="Multidrug resistance protein MdtA-like beta-barrel" evidence="11">
    <location>
        <begin position="204"/>
        <end position="285"/>
    </location>
</feature>
<evidence type="ECO:0000256" key="6">
    <source>
        <dbReference type="ARBA" id="ARBA00023136"/>
    </source>
</evidence>
<protein>
    <submittedName>
        <fullName evidence="13">Membrane fusion protein, multidrug efflux system</fullName>
    </submittedName>
</protein>
<proteinExistence type="inferred from homology"/>
<dbReference type="GO" id="GO:1990281">
    <property type="term" value="C:efflux pump complex"/>
    <property type="evidence" value="ECO:0007669"/>
    <property type="project" value="TreeGrafter"/>
</dbReference>
<dbReference type="PROSITE" id="PS51257">
    <property type="entry name" value="PROKAR_LIPOPROTEIN"/>
    <property type="match status" value="1"/>
</dbReference>
<dbReference type="PANTHER" id="PTHR30469">
    <property type="entry name" value="MULTIDRUG RESISTANCE PROTEIN MDTA"/>
    <property type="match status" value="1"/>
</dbReference>
<dbReference type="Pfam" id="PF25967">
    <property type="entry name" value="RND-MFP_C"/>
    <property type="match status" value="1"/>
</dbReference>
<keyword evidence="6" id="KW-0472">Membrane</keyword>
<name>A0A146GGG9_TERSA</name>
<evidence type="ECO:0000313" key="13">
    <source>
        <dbReference type="EMBL" id="GAT35538.1"/>
    </source>
</evidence>
<dbReference type="Pfam" id="PF25876">
    <property type="entry name" value="HH_MFP_RND"/>
    <property type="match status" value="1"/>
</dbReference>
<evidence type="ECO:0000259" key="12">
    <source>
        <dbReference type="Pfam" id="PF25967"/>
    </source>
</evidence>
<dbReference type="GO" id="GO:0015562">
    <property type="term" value="F:efflux transmembrane transporter activity"/>
    <property type="evidence" value="ECO:0007669"/>
    <property type="project" value="TreeGrafter"/>
</dbReference>
<dbReference type="Gene3D" id="2.40.420.20">
    <property type="match status" value="1"/>
</dbReference>
<dbReference type="FunFam" id="2.40.420.20:FF:000001">
    <property type="entry name" value="Efflux RND transporter periplasmic adaptor subunit"/>
    <property type="match status" value="1"/>
</dbReference>
<feature type="domain" description="Multidrug resistance protein MdtA-like alpha-helical hairpin" evidence="9">
    <location>
        <begin position="99"/>
        <end position="168"/>
    </location>
</feature>
<evidence type="ECO:0000259" key="10">
    <source>
        <dbReference type="Pfam" id="PF25917"/>
    </source>
</evidence>
<accession>A0A146GGG9</accession>
<evidence type="ECO:0000256" key="8">
    <source>
        <dbReference type="SAM" id="SignalP"/>
    </source>
</evidence>
<evidence type="ECO:0000259" key="9">
    <source>
        <dbReference type="Pfam" id="PF25876"/>
    </source>
</evidence>
<evidence type="ECO:0000256" key="3">
    <source>
        <dbReference type="ARBA" id="ARBA00022448"/>
    </source>
</evidence>
<dbReference type="InterPro" id="IPR058627">
    <property type="entry name" value="MdtA-like_C"/>
</dbReference>
<dbReference type="GO" id="GO:0030313">
    <property type="term" value="C:cell envelope"/>
    <property type="evidence" value="ECO:0007669"/>
    <property type="project" value="UniProtKB-SubCell"/>
</dbReference>
<organism evidence="13 14">
    <name type="scientific">Terrimicrobium sacchariphilum</name>
    <dbReference type="NCBI Taxonomy" id="690879"/>
    <lineage>
        <taxon>Bacteria</taxon>
        <taxon>Pseudomonadati</taxon>
        <taxon>Verrucomicrobiota</taxon>
        <taxon>Terrimicrobiia</taxon>
        <taxon>Terrimicrobiales</taxon>
        <taxon>Terrimicrobiaceae</taxon>
        <taxon>Terrimicrobium</taxon>
    </lineage>
</organism>
<evidence type="ECO:0000313" key="14">
    <source>
        <dbReference type="Proteomes" id="UP000076023"/>
    </source>
</evidence>
<evidence type="ECO:0000256" key="1">
    <source>
        <dbReference type="ARBA" id="ARBA00004236"/>
    </source>
</evidence>
<keyword evidence="3" id="KW-0813">Transport</keyword>
<evidence type="ECO:0000259" key="11">
    <source>
        <dbReference type="Pfam" id="PF25944"/>
    </source>
</evidence>
<feature type="coiled-coil region" evidence="7">
    <location>
        <begin position="99"/>
        <end position="164"/>
    </location>
</feature>
<dbReference type="OrthoDB" id="9783047at2"/>
<dbReference type="Gene3D" id="2.40.50.100">
    <property type="match status" value="1"/>
</dbReference>
<comment type="subcellular location">
    <subcellularLocation>
        <location evidence="1">Cell membrane</location>
    </subcellularLocation>
</comment>
<dbReference type="EMBL" id="BDCO01000003">
    <property type="protein sequence ID" value="GAT35538.1"/>
    <property type="molecule type" value="Genomic_DNA"/>
</dbReference>
<dbReference type="STRING" id="690879.TSACC_3609"/>
<dbReference type="Proteomes" id="UP000076023">
    <property type="component" value="Unassembled WGS sequence"/>
</dbReference>